<dbReference type="PANTHER" id="PTHR24363">
    <property type="entry name" value="SERINE/THREONINE PROTEIN KINASE"/>
    <property type="match status" value="1"/>
</dbReference>
<keyword evidence="3" id="KW-0808">Transferase</keyword>
<dbReference type="SUPFAM" id="SSF56112">
    <property type="entry name" value="Protein kinase-like (PK-like)"/>
    <property type="match status" value="1"/>
</dbReference>
<gene>
    <name evidence="11" type="ORF">Cpap_2180</name>
</gene>
<dbReference type="Pfam" id="PF00069">
    <property type="entry name" value="Pkinase"/>
    <property type="match status" value="1"/>
</dbReference>
<dbReference type="Gene3D" id="1.10.510.10">
    <property type="entry name" value="Transferase(Phosphotransferase) domain 1"/>
    <property type="match status" value="1"/>
</dbReference>
<dbReference type="AlphaFoldDB" id="F1TCR0"/>
<evidence type="ECO:0000256" key="2">
    <source>
        <dbReference type="ARBA" id="ARBA00022527"/>
    </source>
</evidence>
<protein>
    <recommendedName>
        <fullName evidence="1">non-specific serine/threonine protein kinase</fullName>
        <ecNumber evidence="1">2.7.11.1</ecNumber>
    </recommendedName>
</protein>
<keyword evidence="9" id="KW-0472">Membrane</keyword>
<accession>F1TCR0</accession>
<dbReference type="InterPro" id="IPR008271">
    <property type="entry name" value="Ser/Thr_kinase_AS"/>
</dbReference>
<dbReference type="CDD" id="cd14014">
    <property type="entry name" value="STKc_PknB_like"/>
    <property type="match status" value="1"/>
</dbReference>
<keyword evidence="2 11" id="KW-0723">Serine/threonine-protein kinase</keyword>
<dbReference type="eggNOG" id="COG0515">
    <property type="taxonomic scope" value="Bacteria"/>
</dbReference>
<evidence type="ECO:0000256" key="8">
    <source>
        <dbReference type="ARBA" id="ARBA00048679"/>
    </source>
</evidence>
<dbReference type="PANTHER" id="PTHR24363:SF0">
    <property type="entry name" value="SERINE_THREONINE KINASE LIKE DOMAIN CONTAINING 1"/>
    <property type="match status" value="1"/>
</dbReference>
<dbReference type="PROSITE" id="PS50011">
    <property type="entry name" value="PROTEIN_KINASE_DOM"/>
    <property type="match status" value="1"/>
</dbReference>
<keyword evidence="9" id="KW-0812">Transmembrane</keyword>
<dbReference type="GO" id="GO:0005524">
    <property type="term" value="F:ATP binding"/>
    <property type="evidence" value="ECO:0007669"/>
    <property type="project" value="UniProtKB-KW"/>
</dbReference>
<name>F1TCR0_9FIRM</name>
<evidence type="ECO:0000256" key="5">
    <source>
        <dbReference type="ARBA" id="ARBA00022777"/>
    </source>
</evidence>
<feature type="domain" description="Protein kinase" evidence="10">
    <location>
        <begin position="42"/>
        <end position="294"/>
    </location>
</feature>
<dbReference type="GO" id="GO:0004674">
    <property type="term" value="F:protein serine/threonine kinase activity"/>
    <property type="evidence" value="ECO:0007669"/>
    <property type="project" value="UniProtKB-KW"/>
</dbReference>
<dbReference type="InterPro" id="IPR011009">
    <property type="entry name" value="Kinase-like_dom_sf"/>
</dbReference>
<dbReference type="STRING" id="588581.Cpap_2180"/>
<dbReference type="InterPro" id="IPR027417">
    <property type="entry name" value="P-loop_NTPase"/>
</dbReference>
<comment type="catalytic activity">
    <reaction evidence="8">
        <text>L-seryl-[protein] + ATP = O-phospho-L-seryl-[protein] + ADP + H(+)</text>
        <dbReference type="Rhea" id="RHEA:17989"/>
        <dbReference type="Rhea" id="RHEA-COMP:9863"/>
        <dbReference type="Rhea" id="RHEA-COMP:11604"/>
        <dbReference type="ChEBI" id="CHEBI:15378"/>
        <dbReference type="ChEBI" id="CHEBI:29999"/>
        <dbReference type="ChEBI" id="CHEBI:30616"/>
        <dbReference type="ChEBI" id="CHEBI:83421"/>
        <dbReference type="ChEBI" id="CHEBI:456216"/>
        <dbReference type="EC" id="2.7.11.1"/>
    </reaction>
</comment>
<evidence type="ECO:0000313" key="11">
    <source>
        <dbReference type="EMBL" id="EGD47777.1"/>
    </source>
</evidence>
<dbReference type="Gene3D" id="3.40.50.300">
    <property type="entry name" value="P-loop containing nucleotide triphosphate hydrolases"/>
    <property type="match status" value="1"/>
</dbReference>
<evidence type="ECO:0000256" key="7">
    <source>
        <dbReference type="ARBA" id="ARBA00047899"/>
    </source>
</evidence>
<dbReference type="EMBL" id="ACXX02000006">
    <property type="protein sequence ID" value="EGD47777.1"/>
    <property type="molecule type" value="Genomic_DNA"/>
</dbReference>
<keyword evidence="6" id="KW-0067">ATP-binding</keyword>
<keyword evidence="4" id="KW-0547">Nucleotide-binding</keyword>
<proteinExistence type="predicted"/>
<dbReference type="Proteomes" id="UP000003860">
    <property type="component" value="Unassembled WGS sequence"/>
</dbReference>
<dbReference type="EC" id="2.7.11.1" evidence="1"/>
<comment type="caution">
    <text evidence="11">The sequence shown here is derived from an EMBL/GenBank/DDBJ whole genome shotgun (WGS) entry which is preliminary data.</text>
</comment>
<evidence type="ECO:0000256" key="3">
    <source>
        <dbReference type="ARBA" id="ARBA00022679"/>
    </source>
</evidence>
<organism evidence="11 12">
    <name type="scientific">Ruminiclostridium papyrosolvens DSM 2782</name>
    <dbReference type="NCBI Taxonomy" id="588581"/>
    <lineage>
        <taxon>Bacteria</taxon>
        <taxon>Bacillati</taxon>
        <taxon>Bacillota</taxon>
        <taxon>Clostridia</taxon>
        <taxon>Eubacteriales</taxon>
        <taxon>Oscillospiraceae</taxon>
        <taxon>Ruminiclostridium</taxon>
    </lineage>
</organism>
<evidence type="ECO:0000256" key="1">
    <source>
        <dbReference type="ARBA" id="ARBA00012513"/>
    </source>
</evidence>
<keyword evidence="12" id="KW-1185">Reference proteome</keyword>
<evidence type="ECO:0000259" key="10">
    <source>
        <dbReference type="PROSITE" id="PS50011"/>
    </source>
</evidence>
<keyword evidence="9" id="KW-1133">Transmembrane helix</keyword>
<dbReference type="InterPro" id="IPR000719">
    <property type="entry name" value="Prot_kinase_dom"/>
</dbReference>
<comment type="catalytic activity">
    <reaction evidence="7">
        <text>L-threonyl-[protein] + ATP = O-phospho-L-threonyl-[protein] + ADP + H(+)</text>
        <dbReference type="Rhea" id="RHEA:46608"/>
        <dbReference type="Rhea" id="RHEA-COMP:11060"/>
        <dbReference type="Rhea" id="RHEA-COMP:11605"/>
        <dbReference type="ChEBI" id="CHEBI:15378"/>
        <dbReference type="ChEBI" id="CHEBI:30013"/>
        <dbReference type="ChEBI" id="CHEBI:30616"/>
        <dbReference type="ChEBI" id="CHEBI:61977"/>
        <dbReference type="ChEBI" id="CHEBI:456216"/>
        <dbReference type="EC" id="2.7.11.1"/>
    </reaction>
</comment>
<reference evidence="11" key="1">
    <citation type="submission" date="2009-07" db="EMBL/GenBank/DDBJ databases">
        <authorList>
            <consortium name="US DOE Joint Genome Institute (JGI-PGF)"/>
            <person name="Lucas S."/>
            <person name="Copeland A."/>
            <person name="Lapidus A."/>
            <person name="Glavina del Rio T."/>
            <person name="Tice H."/>
            <person name="Bruce D."/>
            <person name="Goodwin L."/>
            <person name="Pitluck S."/>
            <person name="Larimer F."/>
            <person name="Land M.L."/>
            <person name="Mouttaki H."/>
            <person name="He Z."/>
            <person name="Zhou J."/>
            <person name="Hemme C.L."/>
        </authorList>
    </citation>
    <scope>NUCLEOTIDE SEQUENCE</scope>
    <source>
        <strain evidence="11">DSM 2782</strain>
    </source>
</reference>
<reference evidence="11" key="2">
    <citation type="submission" date="2011-01" db="EMBL/GenBank/DDBJ databases">
        <title>The Non-contiguous Finished genome of Clostridium papyrosolvens.</title>
        <authorList>
            <person name="Lucas S."/>
            <person name="Copeland A."/>
            <person name="Lapidus A."/>
            <person name="Cheng J.-F."/>
            <person name="Goodwin L."/>
            <person name="Pitluck S."/>
            <person name="Misra M."/>
            <person name="Chertkov O."/>
            <person name="Detter J.C."/>
            <person name="Han C."/>
            <person name="Tapia R."/>
            <person name="Land M."/>
            <person name="Hauser L."/>
            <person name="Kyrpides N."/>
            <person name="Ivanova N."/>
            <person name="Pagani I."/>
            <person name="Mouttaki H."/>
            <person name="He Z."/>
            <person name="Zhou J."/>
            <person name="Hemme C.L."/>
            <person name="Woyke T."/>
        </authorList>
    </citation>
    <scope>NUCLEOTIDE SEQUENCE [LARGE SCALE GENOMIC DNA]</scope>
    <source>
        <strain evidence="11">DSM 2782</strain>
    </source>
</reference>
<evidence type="ECO:0000256" key="4">
    <source>
        <dbReference type="ARBA" id="ARBA00022741"/>
    </source>
</evidence>
<keyword evidence="5 11" id="KW-0418">Kinase</keyword>
<evidence type="ECO:0000256" key="9">
    <source>
        <dbReference type="SAM" id="Phobius"/>
    </source>
</evidence>
<dbReference type="PROSITE" id="PS00108">
    <property type="entry name" value="PROTEIN_KINASE_ST"/>
    <property type="match status" value="1"/>
</dbReference>
<evidence type="ECO:0000313" key="12">
    <source>
        <dbReference type="Proteomes" id="UP000003860"/>
    </source>
</evidence>
<evidence type="ECO:0000256" key="6">
    <source>
        <dbReference type="ARBA" id="ARBA00022840"/>
    </source>
</evidence>
<dbReference type="SMART" id="SM00220">
    <property type="entry name" value="S_TKc"/>
    <property type="match status" value="1"/>
</dbReference>
<dbReference type="SUPFAM" id="SSF52540">
    <property type="entry name" value="P-loop containing nucleoside triphosphate hydrolases"/>
    <property type="match status" value="1"/>
</dbReference>
<sequence length="553" mass="62654">MFYNFNCHFYIFLFYLKIFQLQFTLLGIGVFKMQDNYFHFKYKYIKLLGRGGCGDVYLAENTKLGNLWAVKEIPKGRASTISGYLEPEILKRLNHPALPRICDVYEDERCIYIVEDYIEGTCLKRILDEKGSVEEKRAAEWGIQLCSVLDYLHSQKAGPVVYGDMKPHNIILTKGETIKLIDFGVSSRLNESRDKPPGVTGTAFIGTKGYAAPEQFMGGNLYPASDIYSLGITLIHLITGVDPVKNYSFYHNNIFSDYLSPIMYQILKKCIDPKPDFRYRTAEELMEALRHYILVSSDVLIQNSLHGTSPSYLFSKITALTGVGGTGVSTLTGAMAEQASKSGNSVCIVDLSKSGDLAKIFAREGENFPSTLPQKIKANMYYLKPSILLNGDSQENLTLNKLLGQLQEKYRYIFIDGPPTILNSIAIYLDNIFIISDMNPFSISKTINVLDWEGLGEKIVSRTSFIINKFYKGELSSAILLNSVINNFVSENVKELFTKTEFFEVTYSDNVYLKWMYGYFEEFTGFNSLLSDNFKKSISNIILHKIIPKKKKS</sequence>
<feature type="transmembrane region" description="Helical" evidence="9">
    <location>
        <begin position="12"/>
        <end position="31"/>
    </location>
</feature>